<dbReference type="Proteomes" id="UP000003806">
    <property type="component" value="Chromosome"/>
</dbReference>
<sequence>MAKDLVFEIGTEEIPARFMTDALAALKAAAADELEKERIRVRRVDTYGTPRRLVLFLRDVPDRQDDLCEEFKGPAWKNCFDVNGYPTRAAEGFAKSRGVDVSDLIRKPSGNVDYAFAQKSASGLPVEEVLPALLTRVAGKLVFPKNMFWSDPTVRFARPIRWILCLLGDKVIPVELSGVKSGRVTRGHRFMGCSAVEVPDAASYLSVLYDQSVIVDQEKRREKMLAAIASIERELGGTVELEDGLVEENLYLVEYPVPFAGKFDPKYLLLPEEVLITSMKVNQKYFPVRSSSGKLMAMFVGVSNNKPATMDLIREGNERVLRARLEDAAFFWQEDLKKPLSARLDGLKQVVYQEKLGSVYDKTQWMTGYAVWLADQLNLGAEKTLVQRAAQLSKTDLITQMVGEFPELQGVMGRAYAKENGEDPRVALALEEQYLPRSAGDKVPTDIVGALVGLAERIFSMVGAYKLGFRPSGSQDPYGLRRAVRCVNEILWALKIDLDMGKALDEACRTLSLDEEAQKSLREYVASRTFGQLKEQGFPHDLVALAADAEGSNPWQELCLLKAYSSVSAQAWFAGLREAAGRVKNILAKAPSRPETVDAQLFKIDAEKGLWNAVETLREPIAQDVAECRWNDLMERLAGLAPAVAAFFDQVMVMDDDAAVRDNRLALLLHCDRLFSLVGDLSRAGK</sequence>
<organism evidence="12 13">
    <name type="scientific">Jonquetella anthropi DSM 22815</name>
    <dbReference type="NCBI Taxonomy" id="885272"/>
    <lineage>
        <taxon>Bacteria</taxon>
        <taxon>Thermotogati</taxon>
        <taxon>Synergistota</taxon>
        <taxon>Synergistia</taxon>
        <taxon>Synergistales</taxon>
        <taxon>Dethiosulfovibrionaceae</taxon>
        <taxon>Jonquetella</taxon>
    </lineage>
</organism>
<evidence type="ECO:0000256" key="8">
    <source>
        <dbReference type="ARBA" id="ARBA00023146"/>
    </source>
</evidence>
<dbReference type="GO" id="GO:0004814">
    <property type="term" value="F:arginine-tRNA ligase activity"/>
    <property type="evidence" value="ECO:0007669"/>
    <property type="project" value="InterPro"/>
</dbReference>
<dbReference type="STRING" id="885272.JonanDRAFT_0282"/>
<keyword evidence="13" id="KW-1185">Reference proteome</keyword>
<evidence type="ECO:0000256" key="5">
    <source>
        <dbReference type="ARBA" id="ARBA00022741"/>
    </source>
</evidence>
<keyword evidence="3 10" id="KW-0963">Cytoplasm</keyword>
<keyword evidence="8 10" id="KW-0030">Aminoacyl-tRNA synthetase</keyword>
<dbReference type="Pfam" id="PF05746">
    <property type="entry name" value="DALR_1"/>
    <property type="match status" value="1"/>
</dbReference>
<keyword evidence="4 10" id="KW-0436">Ligase</keyword>
<dbReference type="PROSITE" id="PS50861">
    <property type="entry name" value="AA_TRNA_LIGASE_II_GLYAB"/>
    <property type="match status" value="1"/>
</dbReference>
<evidence type="ECO:0000313" key="12">
    <source>
        <dbReference type="EMBL" id="EHM12704.1"/>
    </source>
</evidence>
<dbReference type="Pfam" id="PF02092">
    <property type="entry name" value="tRNA_synt_2f"/>
    <property type="match status" value="1"/>
</dbReference>
<gene>
    <name evidence="10" type="primary">glyS</name>
    <name evidence="12" type="ORF">JonanDRAFT_0282</name>
</gene>
<evidence type="ECO:0000259" key="11">
    <source>
        <dbReference type="Pfam" id="PF05746"/>
    </source>
</evidence>
<evidence type="ECO:0000256" key="4">
    <source>
        <dbReference type="ARBA" id="ARBA00022598"/>
    </source>
</evidence>
<dbReference type="EMBL" id="CM001376">
    <property type="protein sequence ID" value="EHM12704.1"/>
    <property type="molecule type" value="Genomic_DNA"/>
</dbReference>
<dbReference type="PANTHER" id="PTHR30075">
    <property type="entry name" value="GLYCYL-TRNA SYNTHETASE"/>
    <property type="match status" value="1"/>
</dbReference>
<evidence type="ECO:0000256" key="10">
    <source>
        <dbReference type="HAMAP-Rule" id="MF_00255"/>
    </source>
</evidence>
<evidence type="ECO:0000256" key="3">
    <source>
        <dbReference type="ARBA" id="ARBA00022490"/>
    </source>
</evidence>
<dbReference type="HOGENOM" id="CLU_007220_2_2_0"/>
<dbReference type="GO" id="GO:0005829">
    <property type="term" value="C:cytosol"/>
    <property type="evidence" value="ECO:0007669"/>
    <property type="project" value="TreeGrafter"/>
</dbReference>
<reference evidence="12 13" key="1">
    <citation type="submission" date="2011-11" db="EMBL/GenBank/DDBJ databases">
        <title>The Noncontiguous Finished genome of Jonquetella anthropi DSM 22815.</title>
        <authorList>
            <consortium name="US DOE Joint Genome Institute (JGI-PGF)"/>
            <person name="Lucas S."/>
            <person name="Copeland A."/>
            <person name="Lapidus A."/>
            <person name="Glavina del Rio T."/>
            <person name="Dalin E."/>
            <person name="Tice H."/>
            <person name="Bruce D."/>
            <person name="Goodwin L."/>
            <person name="Pitluck S."/>
            <person name="Peters L."/>
            <person name="Mikhailova N."/>
            <person name="Held B."/>
            <person name="Kyrpides N."/>
            <person name="Mavromatis K."/>
            <person name="Ivanova N."/>
            <person name="Markowitz V."/>
            <person name="Cheng J.-F."/>
            <person name="Hugenholtz P."/>
            <person name="Woyke T."/>
            <person name="Wu D."/>
            <person name="Gronow S."/>
            <person name="Wellnitz S."/>
            <person name="Brambilla E."/>
            <person name="Klenk H.-P."/>
            <person name="Eisen J.A."/>
        </authorList>
    </citation>
    <scope>NUCLEOTIDE SEQUENCE [LARGE SCALE GENOMIC DNA]</scope>
    <source>
        <strain evidence="12 13">DSM 22815</strain>
    </source>
</reference>
<dbReference type="HAMAP" id="MF_00255">
    <property type="entry name" value="Gly_tRNA_synth_beta"/>
    <property type="match status" value="1"/>
</dbReference>
<proteinExistence type="inferred from homology"/>
<dbReference type="eggNOG" id="COG0751">
    <property type="taxonomic scope" value="Bacteria"/>
</dbReference>
<dbReference type="AlphaFoldDB" id="H0UIJ6"/>
<dbReference type="GO" id="GO:0006426">
    <property type="term" value="P:glycyl-tRNA aminoacylation"/>
    <property type="evidence" value="ECO:0007669"/>
    <property type="project" value="UniProtKB-UniRule"/>
</dbReference>
<dbReference type="InterPro" id="IPR008909">
    <property type="entry name" value="DALR_anticod-bd"/>
</dbReference>
<dbReference type="OrthoDB" id="9775440at2"/>
<dbReference type="GO" id="GO:0006420">
    <property type="term" value="P:arginyl-tRNA aminoacylation"/>
    <property type="evidence" value="ECO:0007669"/>
    <property type="project" value="InterPro"/>
</dbReference>
<comment type="catalytic activity">
    <reaction evidence="9 10">
        <text>tRNA(Gly) + glycine + ATP = glycyl-tRNA(Gly) + AMP + diphosphate</text>
        <dbReference type="Rhea" id="RHEA:16013"/>
        <dbReference type="Rhea" id="RHEA-COMP:9664"/>
        <dbReference type="Rhea" id="RHEA-COMP:9683"/>
        <dbReference type="ChEBI" id="CHEBI:30616"/>
        <dbReference type="ChEBI" id="CHEBI:33019"/>
        <dbReference type="ChEBI" id="CHEBI:57305"/>
        <dbReference type="ChEBI" id="CHEBI:78442"/>
        <dbReference type="ChEBI" id="CHEBI:78522"/>
        <dbReference type="ChEBI" id="CHEBI:456215"/>
        <dbReference type="EC" id="6.1.1.14"/>
    </reaction>
</comment>
<keyword evidence="7 10" id="KW-0648">Protein biosynthesis</keyword>
<accession>H0UIJ6</accession>
<feature type="domain" description="DALR anticodon binding" evidence="11">
    <location>
        <begin position="578"/>
        <end position="672"/>
    </location>
</feature>
<dbReference type="GO" id="GO:0004820">
    <property type="term" value="F:glycine-tRNA ligase activity"/>
    <property type="evidence" value="ECO:0007669"/>
    <property type="project" value="UniProtKB-UniRule"/>
</dbReference>
<dbReference type="PRINTS" id="PR01045">
    <property type="entry name" value="TRNASYNTHGB"/>
</dbReference>
<dbReference type="SUPFAM" id="SSF109604">
    <property type="entry name" value="HD-domain/PDEase-like"/>
    <property type="match status" value="1"/>
</dbReference>
<evidence type="ECO:0000313" key="13">
    <source>
        <dbReference type="Proteomes" id="UP000003806"/>
    </source>
</evidence>
<evidence type="ECO:0000256" key="6">
    <source>
        <dbReference type="ARBA" id="ARBA00022840"/>
    </source>
</evidence>
<evidence type="ECO:0000256" key="7">
    <source>
        <dbReference type="ARBA" id="ARBA00022917"/>
    </source>
</evidence>
<protein>
    <recommendedName>
        <fullName evidence="10">Glycine--tRNA ligase beta subunit</fullName>
        <ecNumber evidence="10">6.1.1.14</ecNumber>
    </recommendedName>
    <alternativeName>
        <fullName evidence="10">Glycyl-tRNA synthetase beta subunit</fullName>
        <shortName evidence="10">GlyRS</shortName>
    </alternativeName>
</protein>
<keyword evidence="6 10" id="KW-0067">ATP-binding</keyword>
<dbReference type="RefSeq" id="WP_008522498.1">
    <property type="nucleotide sequence ID" value="NZ_CM001376.1"/>
</dbReference>
<dbReference type="GO" id="GO:0005524">
    <property type="term" value="F:ATP binding"/>
    <property type="evidence" value="ECO:0007669"/>
    <property type="project" value="UniProtKB-UniRule"/>
</dbReference>
<dbReference type="InterPro" id="IPR015944">
    <property type="entry name" value="Gly-tRNA-synth_bsu"/>
</dbReference>
<comment type="subunit">
    <text evidence="10">Tetramer of two alpha and two beta subunits.</text>
</comment>
<evidence type="ECO:0000256" key="1">
    <source>
        <dbReference type="ARBA" id="ARBA00004496"/>
    </source>
</evidence>
<name>H0UIJ6_9BACT</name>
<comment type="subcellular location">
    <subcellularLocation>
        <location evidence="1 10">Cytoplasm</location>
    </subcellularLocation>
</comment>
<keyword evidence="5 10" id="KW-0547">Nucleotide-binding</keyword>
<dbReference type="InterPro" id="IPR006194">
    <property type="entry name" value="Gly-tRNA-synth_heterodimer"/>
</dbReference>
<evidence type="ECO:0000256" key="2">
    <source>
        <dbReference type="ARBA" id="ARBA00008226"/>
    </source>
</evidence>
<dbReference type="NCBIfam" id="TIGR00211">
    <property type="entry name" value="glyS"/>
    <property type="match status" value="1"/>
</dbReference>
<evidence type="ECO:0000256" key="9">
    <source>
        <dbReference type="ARBA" id="ARBA00047937"/>
    </source>
</evidence>
<comment type="similarity">
    <text evidence="2 10">Belongs to the class-II aminoacyl-tRNA synthetase family.</text>
</comment>
<dbReference type="EC" id="6.1.1.14" evidence="10"/>
<dbReference type="PANTHER" id="PTHR30075:SF2">
    <property type="entry name" value="GLYCINE--TRNA LIGASE, CHLOROPLASTIC_MITOCHONDRIAL 2"/>
    <property type="match status" value="1"/>
</dbReference>